<keyword evidence="1" id="KW-0812">Transmembrane</keyword>
<keyword evidence="3" id="KW-1185">Reference proteome</keyword>
<dbReference type="EMBL" id="JAKNID010000002">
    <property type="protein sequence ID" value="MCG4564056.1"/>
    <property type="molecule type" value="Genomic_DNA"/>
</dbReference>
<keyword evidence="1" id="KW-0472">Membrane</keyword>
<accession>A0A9Q4AAH9</accession>
<evidence type="ECO:0000256" key="1">
    <source>
        <dbReference type="SAM" id="Phobius"/>
    </source>
</evidence>
<evidence type="ECO:0000313" key="2">
    <source>
        <dbReference type="EMBL" id="MCG4564056.1"/>
    </source>
</evidence>
<gene>
    <name evidence="2" type="ORF">L0P62_01200</name>
</gene>
<comment type="caution">
    <text evidence="2">The sequence shown here is derived from an EMBL/GenBank/DDBJ whole genome shotgun (WGS) entry which is preliminary data.</text>
</comment>
<organism evidence="2 3">
    <name type="scientific">Anaerosalibacter bizertensis</name>
    <dbReference type="NCBI Taxonomy" id="932217"/>
    <lineage>
        <taxon>Bacteria</taxon>
        <taxon>Bacillati</taxon>
        <taxon>Bacillota</taxon>
        <taxon>Tissierellia</taxon>
        <taxon>Tissierellales</taxon>
        <taxon>Sporanaerobacteraceae</taxon>
        <taxon>Anaerosalibacter</taxon>
    </lineage>
</organism>
<dbReference type="RefSeq" id="WP_226807922.1">
    <property type="nucleotide sequence ID" value="NZ_JAJBNW010000020.1"/>
</dbReference>
<protein>
    <submittedName>
        <fullName evidence="2">Uncharacterized protein</fullName>
    </submittedName>
</protein>
<evidence type="ECO:0000313" key="3">
    <source>
        <dbReference type="Proteomes" id="UP001108123"/>
    </source>
</evidence>
<sequence length="54" mass="6372">MDRRPIQNIDMIEESRKDTNKSHGNFFGGFNFIFIIFIFFFLFGGFGFILGDKE</sequence>
<proteinExistence type="predicted"/>
<dbReference type="Proteomes" id="UP001108123">
    <property type="component" value="Unassembled WGS sequence"/>
</dbReference>
<dbReference type="AlphaFoldDB" id="A0A9Q4AAH9"/>
<feature type="transmembrane region" description="Helical" evidence="1">
    <location>
        <begin position="26"/>
        <end position="50"/>
    </location>
</feature>
<reference evidence="2" key="1">
    <citation type="submission" date="2022-01" db="EMBL/GenBank/DDBJ databases">
        <title>Collection of gut derived symbiotic bacterial strains cultured from healthy donors.</title>
        <authorList>
            <person name="Lin H."/>
            <person name="Kohout C."/>
            <person name="Waligurski E."/>
            <person name="Pamer E.G."/>
        </authorList>
    </citation>
    <scope>NUCLEOTIDE SEQUENCE</scope>
    <source>
        <strain evidence="2">MSK.14.39</strain>
    </source>
</reference>
<keyword evidence="1" id="KW-1133">Transmembrane helix</keyword>
<name>A0A9Q4AAH9_9FIRM</name>